<dbReference type="EMBL" id="NEDP02076443">
    <property type="protein sequence ID" value="OWF36733.1"/>
    <property type="molecule type" value="Genomic_DNA"/>
</dbReference>
<proteinExistence type="predicted"/>
<comment type="caution">
    <text evidence="1">The sequence shown here is derived from an EMBL/GenBank/DDBJ whole genome shotgun (WGS) entry which is preliminary data.</text>
</comment>
<dbReference type="Proteomes" id="UP000242188">
    <property type="component" value="Unassembled WGS sequence"/>
</dbReference>
<sequence>MEDEEEWMSDTVLINTYSFNQRFSDDIESFLHTDEYIPIRSNSVNAAESLSDLVFEYDVDGVVIQMRRFNAIYTHRPYLNFLPNKKMSLTPVSSLLKKHLNLPQYHSSARQLLKSSVGLKLCADAGFSTMIAVISIIAATTISSNAMADVS</sequence>
<gene>
    <name evidence="1" type="ORF">KP79_PYT02951</name>
</gene>
<keyword evidence="2" id="KW-1185">Reference proteome</keyword>
<organism evidence="1 2">
    <name type="scientific">Mizuhopecten yessoensis</name>
    <name type="common">Japanese scallop</name>
    <name type="synonym">Patinopecten yessoensis</name>
    <dbReference type="NCBI Taxonomy" id="6573"/>
    <lineage>
        <taxon>Eukaryota</taxon>
        <taxon>Metazoa</taxon>
        <taxon>Spiralia</taxon>
        <taxon>Lophotrochozoa</taxon>
        <taxon>Mollusca</taxon>
        <taxon>Bivalvia</taxon>
        <taxon>Autobranchia</taxon>
        <taxon>Pteriomorphia</taxon>
        <taxon>Pectinida</taxon>
        <taxon>Pectinoidea</taxon>
        <taxon>Pectinidae</taxon>
        <taxon>Mizuhopecten</taxon>
    </lineage>
</organism>
<evidence type="ECO:0000313" key="2">
    <source>
        <dbReference type="Proteomes" id="UP000242188"/>
    </source>
</evidence>
<accession>A0A210PJT1</accession>
<name>A0A210PJT1_MIZYE</name>
<protein>
    <submittedName>
        <fullName evidence="1">Uncharacterized protein</fullName>
    </submittedName>
</protein>
<evidence type="ECO:0000313" key="1">
    <source>
        <dbReference type="EMBL" id="OWF36733.1"/>
    </source>
</evidence>
<reference evidence="1 2" key="1">
    <citation type="journal article" date="2017" name="Nat. Ecol. Evol.">
        <title>Scallop genome provides insights into evolution of bilaterian karyotype and development.</title>
        <authorList>
            <person name="Wang S."/>
            <person name="Zhang J."/>
            <person name="Jiao W."/>
            <person name="Li J."/>
            <person name="Xun X."/>
            <person name="Sun Y."/>
            <person name="Guo X."/>
            <person name="Huan P."/>
            <person name="Dong B."/>
            <person name="Zhang L."/>
            <person name="Hu X."/>
            <person name="Sun X."/>
            <person name="Wang J."/>
            <person name="Zhao C."/>
            <person name="Wang Y."/>
            <person name="Wang D."/>
            <person name="Huang X."/>
            <person name="Wang R."/>
            <person name="Lv J."/>
            <person name="Li Y."/>
            <person name="Zhang Z."/>
            <person name="Liu B."/>
            <person name="Lu W."/>
            <person name="Hui Y."/>
            <person name="Liang J."/>
            <person name="Zhou Z."/>
            <person name="Hou R."/>
            <person name="Li X."/>
            <person name="Liu Y."/>
            <person name="Li H."/>
            <person name="Ning X."/>
            <person name="Lin Y."/>
            <person name="Zhao L."/>
            <person name="Xing Q."/>
            <person name="Dou J."/>
            <person name="Li Y."/>
            <person name="Mao J."/>
            <person name="Guo H."/>
            <person name="Dou H."/>
            <person name="Li T."/>
            <person name="Mu C."/>
            <person name="Jiang W."/>
            <person name="Fu Q."/>
            <person name="Fu X."/>
            <person name="Miao Y."/>
            <person name="Liu J."/>
            <person name="Yu Q."/>
            <person name="Li R."/>
            <person name="Liao H."/>
            <person name="Li X."/>
            <person name="Kong Y."/>
            <person name="Jiang Z."/>
            <person name="Chourrout D."/>
            <person name="Li R."/>
            <person name="Bao Z."/>
        </authorList>
    </citation>
    <scope>NUCLEOTIDE SEQUENCE [LARGE SCALE GENOMIC DNA]</scope>
    <source>
        <strain evidence="1 2">PY_sf001</strain>
    </source>
</reference>
<dbReference type="AlphaFoldDB" id="A0A210PJT1"/>